<sequence>MVVQMRYFRYFAVGLIGACAGAALYNGIDAVHNYGGGLDDLTLKGAVVLVALMAVCGYAVQLALSVWARRGK</sequence>
<feature type="transmembrane region" description="Helical" evidence="1">
    <location>
        <begin position="7"/>
        <end position="25"/>
    </location>
</feature>
<organism evidence="2">
    <name type="scientific">uncultured Latescibacterota bacterium</name>
    <dbReference type="NCBI Taxonomy" id="199737"/>
    <lineage>
        <taxon>Bacteria</taxon>
        <taxon>Pseudomonadati</taxon>
        <taxon>Candidatus Latescibacterota</taxon>
        <taxon>environmental samples</taxon>
    </lineage>
</organism>
<evidence type="ECO:0000313" key="2">
    <source>
        <dbReference type="EMBL" id="CAI78818.1"/>
    </source>
</evidence>
<name>Q2YZV4_9BACT</name>
<dbReference type="EMBL" id="AJ937766">
    <property type="protein sequence ID" value="CAI78818.1"/>
    <property type="molecule type" value="Genomic_DNA"/>
</dbReference>
<evidence type="ECO:0000256" key="1">
    <source>
        <dbReference type="SAM" id="Phobius"/>
    </source>
</evidence>
<keyword evidence="1" id="KW-0472">Membrane</keyword>
<keyword evidence="1" id="KW-1133">Transmembrane helix</keyword>
<reference evidence="2" key="1">
    <citation type="journal article" date="2005" name="Environ. Microbiol.">
        <title>Lateral gene transfer and phylogenetic assignment of environmental fosmid clones.</title>
        <authorList>
            <person name="Nesbo C.L."/>
            <person name="Boucher Y."/>
            <person name="Dlutek M."/>
            <person name="Doolittle F.W."/>
        </authorList>
    </citation>
    <scope>NUCLEOTIDE SEQUENCE</scope>
</reference>
<keyword evidence="1" id="KW-0812">Transmembrane</keyword>
<protein>
    <submittedName>
        <fullName evidence="2">Uncharacterized protein</fullName>
    </submittedName>
</protein>
<proteinExistence type="predicted"/>
<dbReference type="AlphaFoldDB" id="Q2YZV4"/>
<feature type="transmembrane region" description="Helical" evidence="1">
    <location>
        <begin position="45"/>
        <end position="68"/>
    </location>
</feature>
<accession>Q2YZV4</accession>